<protein>
    <submittedName>
        <fullName evidence="1">Uncharacterized protein</fullName>
    </submittedName>
</protein>
<organism evidence="1 2">
    <name type="scientific">Gordonia phage Hedwig</name>
    <dbReference type="NCBI Taxonomy" id="1887648"/>
    <lineage>
        <taxon>Viruses</taxon>
        <taxon>Duplodnaviria</taxon>
        <taxon>Heunggongvirae</taxon>
        <taxon>Uroviricota</taxon>
        <taxon>Caudoviricetes</taxon>
        <taxon>Hedwigvirus</taxon>
        <taxon>Hedwigvirus hedwig</taxon>
    </lineage>
</organism>
<evidence type="ECO:0000313" key="2">
    <source>
        <dbReference type="Proteomes" id="UP000203073"/>
    </source>
</evidence>
<dbReference type="KEGG" id="vg:29056515"/>
<evidence type="ECO:0000313" key="1">
    <source>
        <dbReference type="EMBL" id="AON97361.1"/>
    </source>
</evidence>
<dbReference type="Proteomes" id="UP000203073">
    <property type="component" value="Segment"/>
</dbReference>
<name>A0A1C9EHV1_9CAUD</name>
<gene>
    <name evidence="1" type="primary">68</name>
    <name evidence="1" type="ORF">SEA_HEDWIG_68</name>
</gene>
<dbReference type="OrthoDB" id="8052at10239"/>
<keyword evidence="2" id="KW-1185">Reference proteome</keyword>
<sequence length="220" mass="25367">MTTARTRMRTFSAEHLRKHLYWLTQDWIHLSRALPVPQGGGGERTSNTRAYGHPAEWASDQCRQIAALFWSWHDLEAERRSEGRPTPMFDRGGRRVRSERQVIVASWKYLDPRLDGMLTAAVPFEDLRPPFIWEPVIEDEAFQEIFDLHRQIRSRIGHTMPTYTLPIPCPNSACGLRTLQRRPGMKGQDYIVCGACGYTVKDSHYPFLIKVMLDTLPSQG</sequence>
<proteinExistence type="predicted"/>
<accession>A0A1C9EHV1</accession>
<dbReference type="EMBL" id="KX557279">
    <property type="protein sequence ID" value="AON97361.1"/>
    <property type="molecule type" value="Genomic_DNA"/>
</dbReference>
<dbReference type="GeneID" id="29056515"/>
<reference evidence="2" key="1">
    <citation type="submission" date="2016-07" db="EMBL/GenBank/DDBJ databases">
        <authorList>
            <person name="Florea S."/>
            <person name="Webb J.S."/>
            <person name="Jaromczyk J."/>
            <person name="Schardl C.L."/>
        </authorList>
    </citation>
    <scope>NUCLEOTIDE SEQUENCE [LARGE SCALE GENOMIC DNA]</scope>
</reference>
<dbReference type="RefSeq" id="YP_009289877.1">
    <property type="nucleotide sequence ID" value="NC_031099.1"/>
</dbReference>